<evidence type="ECO:0000313" key="2">
    <source>
        <dbReference type="Proteomes" id="UP000271241"/>
    </source>
</evidence>
<keyword evidence="2" id="KW-1185">Reference proteome</keyword>
<dbReference type="STRING" id="78915.A0A4P9XTX5"/>
<dbReference type="Pfam" id="PF00702">
    <property type="entry name" value="Hydrolase"/>
    <property type="match status" value="1"/>
</dbReference>
<dbReference type="Gene3D" id="3.40.50.1000">
    <property type="entry name" value="HAD superfamily/HAD-like"/>
    <property type="match status" value="1"/>
</dbReference>
<dbReference type="InterPro" id="IPR044924">
    <property type="entry name" value="HAD-SF_hydro_IA_REG-2-like_cap"/>
</dbReference>
<dbReference type="PANTHER" id="PTHR46191">
    <property type="match status" value="1"/>
</dbReference>
<dbReference type="PRINTS" id="PR00413">
    <property type="entry name" value="HADHALOGNASE"/>
</dbReference>
<dbReference type="NCBIfam" id="TIGR01549">
    <property type="entry name" value="HAD-SF-IA-v1"/>
    <property type="match status" value="1"/>
</dbReference>
<accession>A0A4P9XTX5</accession>
<dbReference type="EMBL" id="KZ992498">
    <property type="protein sequence ID" value="RKP09643.1"/>
    <property type="molecule type" value="Genomic_DNA"/>
</dbReference>
<dbReference type="InterPro" id="IPR006439">
    <property type="entry name" value="HAD-SF_hydro_IA"/>
</dbReference>
<evidence type="ECO:0000313" key="1">
    <source>
        <dbReference type="EMBL" id="RKP09643.1"/>
    </source>
</evidence>
<dbReference type="SUPFAM" id="SSF56784">
    <property type="entry name" value="HAD-like"/>
    <property type="match status" value="1"/>
</dbReference>
<dbReference type="InterPro" id="IPR036412">
    <property type="entry name" value="HAD-like_sf"/>
</dbReference>
<dbReference type="NCBIfam" id="TIGR01509">
    <property type="entry name" value="HAD-SF-IA-v3"/>
    <property type="match status" value="1"/>
</dbReference>
<dbReference type="InterPro" id="IPR023214">
    <property type="entry name" value="HAD_sf"/>
</dbReference>
<name>A0A4P9XTX5_9FUNG</name>
<dbReference type="GO" id="GO:0016791">
    <property type="term" value="F:phosphatase activity"/>
    <property type="evidence" value="ECO:0007669"/>
    <property type="project" value="UniProtKB-ARBA"/>
</dbReference>
<dbReference type="AlphaFoldDB" id="A0A4P9XTX5"/>
<gene>
    <name evidence="1" type="ORF">THASP1DRAFT_28557</name>
</gene>
<dbReference type="Gene3D" id="1.10.150.720">
    <property type="entry name" value="Haloacid dehalogenase-like hydrolase"/>
    <property type="match status" value="1"/>
</dbReference>
<proteinExistence type="predicted"/>
<organism evidence="1 2">
    <name type="scientific">Thamnocephalis sphaerospora</name>
    <dbReference type="NCBI Taxonomy" id="78915"/>
    <lineage>
        <taxon>Eukaryota</taxon>
        <taxon>Fungi</taxon>
        <taxon>Fungi incertae sedis</taxon>
        <taxon>Zoopagomycota</taxon>
        <taxon>Zoopagomycotina</taxon>
        <taxon>Zoopagomycetes</taxon>
        <taxon>Zoopagales</taxon>
        <taxon>Sigmoideomycetaceae</taxon>
        <taxon>Thamnocephalis</taxon>
    </lineage>
</organism>
<dbReference type="OrthoDB" id="444127at2759"/>
<dbReference type="GO" id="GO:0005634">
    <property type="term" value="C:nucleus"/>
    <property type="evidence" value="ECO:0007669"/>
    <property type="project" value="TreeGrafter"/>
</dbReference>
<sequence length="248" mass="26820">MTGGGTRARLVLFDALGTLFKPRIPVGLQPTPQNAAALSRAQPFYGASTAASDAKTLEPLDSNVSATRRWWKSVVLGTFLDAGLPKSELRKAEDALFAELWNSFACATGYAAYDETVVALERLRHGPLTPPKLGVLSNVDLRLHTALASLGIAQYFDVILCSEELACEKPDPRAFAAAAAAAGVLPQDVLHIGDDIHRDYMGARAAGMQSLWLQRSFQEESPLPPEVAPQDVIHSLLDVEKHWAYQDA</sequence>
<dbReference type="Proteomes" id="UP000271241">
    <property type="component" value="Unassembled WGS sequence"/>
</dbReference>
<protein>
    <submittedName>
        <fullName evidence="1">HAD-like domain-containing protein</fullName>
    </submittedName>
</protein>
<reference evidence="2" key="1">
    <citation type="journal article" date="2018" name="Nat. Microbiol.">
        <title>Leveraging single-cell genomics to expand the fungal tree of life.</title>
        <authorList>
            <person name="Ahrendt S.R."/>
            <person name="Quandt C.A."/>
            <person name="Ciobanu D."/>
            <person name="Clum A."/>
            <person name="Salamov A."/>
            <person name="Andreopoulos B."/>
            <person name="Cheng J.F."/>
            <person name="Woyke T."/>
            <person name="Pelin A."/>
            <person name="Henrissat B."/>
            <person name="Reynolds N.K."/>
            <person name="Benny G.L."/>
            <person name="Smith M.E."/>
            <person name="James T.Y."/>
            <person name="Grigoriev I.V."/>
        </authorList>
    </citation>
    <scope>NUCLEOTIDE SEQUENCE [LARGE SCALE GENOMIC DNA]</scope>
    <source>
        <strain evidence="2">RSA 1356</strain>
    </source>
</reference>
<dbReference type="InterPro" id="IPR051828">
    <property type="entry name" value="HAD-like_hydrolase_domain"/>
</dbReference>
<dbReference type="PANTHER" id="PTHR46191:SF2">
    <property type="entry name" value="HALOACID DEHALOGENASE-LIKE HYDROLASE DOMAIN-CONTAINING PROTEIN 3"/>
    <property type="match status" value="1"/>
</dbReference>